<evidence type="ECO:0000313" key="2">
    <source>
        <dbReference type="Proteomes" id="UP000001600"/>
    </source>
</evidence>
<name>B9JBF7_RHIR8</name>
<dbReference type="Proteomes" id="UP000001600">
    <property type="component" value="Chromosome 1"/>
</dbReference>
<proteinExistence type="predicted"/>
<dbReference type="KEGG" id="ara:Arad_1423"/>
<protein>
    <submittedName>
        <fullName evidence="1">Uncharacterized protein</fullName>
    </submittedName>
</protein>
<dbReference type="AlphaFoldDB" id="B9JBF7"/>
<dbReference type="STRING" id="311403.Arad_1423"/>
<dbReference type="EMBL" id="CP000628">
    <property type="protein sequence ID" value="ACM25863.1"/>
    <property type="molecule type" value="Genomic_DNA"/>
</dbReference>
<accession>B9JBF7</accession>
<reference evidence="1 2" key="1">
    <citation type="journal article" date="2009" name="J. Bacteriol.">
        <title>Genome sequences of three Agrobacterium biovars help elucidate the evolution of multichromosome genomes in bacteria.</title>
        <authorList>
            <person name="Slater S.C."/>
            <person name="Goldman B.S."/>
            <person name="Goodner B."/>
            <person name="Setubal J.C."/>
            <person name="Farrand S.K."/>
            <person name="Nester E.W."/>
            <person name="Burr T.J."/>
            <person name="Banta L."/>
            <person name="Dickerman A.W."/>
            <person name="Paulsen I."/>
            <person name="Otten L."/>
            <person name="Suen G."/>
            <person name="Welch R."/>
            <person name="Almeida N.F."/>
            <person name="Arnold F."/>
            <person name="Burton O.T."/>
            <person name="Du Z."/>
            <person name="Ewing A."/>
            <person name="Godsy E."/>
            <person name="Heisel S."/>
            <person name="Houmiel K.L."/>
            <person name="Jhaveri J."/>
            <person name="Lu J."/>
            <person name="Miller N.M."/>
            <person name="Norton S."/>
            <person name="Chen Q."/>
            <person name="Phoolcharoen W."/>
            <person name="Ohlin V."/>
            <person name="Ondrusek D."/>
            <person name="Pride N."/>
            <person name="Stricklin S.L."/>
            <person name="Sun J."/>
            <person name="Wheeler C."/>
            <person name="Wilson L."/>
            <person name="Zhu H."/>
            <person name="Wood D.W."/>
        </authorList>
    </citation>
    <scope>NUCLEOTIDE SEQUENCE [LARGE SCALE GENOMIC DNA]</scope>
    <source>
        <strain evidence="2">K84 / ATCC BAA-868</strain>
    </source>
</reference>
<sequence>MSLIWRDERLSKNGMRPTGPSLLLVSLAVSAGIINPSGIVDGLGTQRDDCRRSVRPAHGFARATV</sequence>
<dbReference type="HOGENOM" id="CLU_2839943_0_0_5"/>
<gene>
    <name evidence="1" type="ordered locus">Arad_1423</name>
</gene>
<evidence type="ECO:0000313" key="1">
    <source>
        <dbReference type="EMBL" id="ACM25863.1"/>
    </source>
</evidence>
<organism evidence="1 2">
    <name type="scientific">Rhizobium rhizogenes (strain K84 / ATCC BAA-868)</name>
    <name type="common">Agrobacterium radiobacter</name>
    <dbReference type="NCBI Taxonomy" id="311403"/>
    <lineage>
        <taxon>Bacteria</taxon>
        <taxon>Pseudomonadati</taxon>
        <taxon>Pseudomonadota</taxon>
        <taxon>Alphaproteobacteria</taxon>
        <taxon>Hyphomicrobiales</taxon>
        <taxon>Rhizobiaceae</taxon>
        <taxon>Rhizobium/Agrobacterium group</taxon>
        <taxon>Rhizobium</taxon>
    </lineage>
</organism>